<dbReference type="GO" id="GO:0017004">
    <property type="term" value="P:cytochrome complex assembly"/>
    <property type="evidence" value="ECO:0007669"/>
    <property type="project" value="UniProtKB-KW"/>
</dbReference>
<evidence type="ECO:0000313" key="4">
    <source>
        <dbReference type="Proteomes" id="UP001139516"/>
    </source>
</evidence>
<keyword evidence="2" id="KW-1133">Transmembrane helix</keyword>
<dbReference type="InterPro" id="IPR011990">
    <property type="entry name" value="TPR-like_helical_dom_sf"/>
</dbReference>
<evidence type="ECO:0000256" key="1">
    <source>
        <dbReference type="ARBA" id="ARBA00022748"/>
    </source>
</evidence>
<accession>A0A9X1Y803</accession>
<dbReference type="NCBIfam" id="TIGR03142">
    <property type="entry name" value="cytochro_ccmI"/>
    <property type="match status" value="1"/>
</dbReference>
<evidence type="ECO:0000256" key="2">
    <source>
        <dbReference type="SAM" id="Phobius"/>
    </source>
</evidence>
<dbReference type="Gene3D" id="1.25.40.10">
    <property type="entry name" value="Tetratricopeptide repeat domain"/>
    <property type="match status" value="1"/>
</dbReference>
<keyword evidence="2" id="KW-0812">Transmembrane</keyword>
<dbReference type="Pfam" id="PF14559">
    <property type="entry name" value="TPR_19"/>
    <property type="match status" value="1"/>
</dbReference>
<protein>
    <submittedName>
        <fullName evidence="3">C-type cytochrome biogenesis protein CcmI</fullName>
    </submittedName>
</protein>
<dbReference type="SUPFAM" id="SSF48452">
    <property type="entry name" value="TPR-like"/>
    <property type="match status" value="1"/>
</dbReference>
<organism evidence="3 4">
    <name type="scientific">Roseomonas acroporae</name>
    <dbReference type="NCBI Taxonomy" id="2937791"/>
    <lineage>
        <taxon>Bacteria</taxon>
        <taxon>Pseudomonadati</taxon>
        <taxon>Pseudomonadota</taxon>
        <taxon>Alphaproteobacteria</taxon>
        <taxon>Acetobacterales</taxon>
        <taxon>Roseomonadaceae</taxon>
        <taxon>Roseomonas</taxon>
    </lineage>
</organism>
<keyword evidence="2" id="KW-0472">Membrane</keyword>
<dbReference type="InterPro" id="IPR017560">
    <property type="entry name" value="Cyt_c_biogenesis_CcmI"/>
</dbReference>
<name>A0A9X1Y803_9PROT</name>
<feature type="transmembrane region" description="Helical" evidence="2">
    <location>
        <begin position="95"/>
        <end position="114"/>
    </location>
</feature>
<reference evidence="3" key="1">
    <citation type="submission" date="2022-04" db="EMBL/GenBank/DDBJ databases">
        <title>Roseomonas acroporae sp. nov., isolated from coral Acropora digitifera.</title>
        <authorList>
            <person name="Sun H."/>
        </authorList>
    </citation>
    <scope>NUCLEOTIDE SEQUENCE</scope>
    <source>
        <strain evidence="3">NAR14</strain>
    </source>
</reference>
<comment type="caution">
    <text evidence="3">The sequence shown here is derived from an EMBL/GenBank/DDBJ whole genome shotgun (WGS) entry which is preliminary data.</text>
</comment>
<evidence type="ECO:0000313" key="3">
    <source>
        <dbReference type="EMBL" id="MCK8785839.1"/>
    </source>
</evidence>
<keyword evidence="1" id="KW-0201">Cytochrome c-type biogenesis</keyword>
<sequence>MTFLLLGLLALAALLPLALVLWRAPRARGRRAADLALYRAQLAELDRERALGRMDEAAHQAATLEVQRRLLATPGAAADAAAGGAGRAAAPPRPMALLLALLLIPTVALGTYLLHGAPGTPSAPLRLRQEAAARDEALLAQLRARLAAIDPRSEAARQGWLLLGEAERNRGRAEAALAAWDRALAARFDPSLAAMMAELQIDRDQPEAARALLDSALAAAPADPRLRYLSGVLQARSGENGAARRTWQALLADSPADAPWRRLVEQRLAELPGG</sequence>
<proteinExistence type="predicted"/>
<dbReference type="RefSeq" id="WP_248667953.1">
    <property type="nucleotide sequence ID" value="NZ_JALPRX010000068.1"/>
</dbReference>
<dbReference type="Proteomes" id="UP001139516">
    <property type="component" value="Unassembled WGS sequence"/>
</dbReference>
<keyword evidence="4" id="KW-1185">Reference proteome</keyword>
<gene>
    <name evidence="3" type="primary">ccmI</name>
    <name evidence="3" type="ORF">M0638_15780</name>
</gene>
<dbReference type="AlphaFoldDB" id="A0A9X1Y803"/>
<dbReference type="EMBL" id="JALPRX010000068">
    <property type="protein sequence ID" value="MCK8785839.1"/>
    <property type="molecule type" value="Genomic_DNA"/>
</dbReference>